<evidence type="ECO:0000256" key="1">
    <source>
        <dbReference type="SAM" id="SignalP"/>
    </source>
</evidence>
<evidence type="ECO:0008006" key="3">
    <source>
        <dbReference type="Google" id="ProtNLM"/>
    </source>
</evidence>
<sequence>MARLILNPLRFLGTAFSIAILLLYSSSLAWAKADDIDQQQPNPLELTEPDPLLPKLPVERPLTRGELKQLREALDELDVQAKAQLAAGNPEKAFEIWYREIRLRRVAGGNLEEVETLGRVGAIAWDGNHKPQVQLITKRLATIQQQAQTEGSLDQGLLIALGQAYQQVRVPGQALAIYDQILADLRQSGDNEAIEATLKTMAGLHMTWFDYPKAIATYEELLSLAQQRGDRVQEFVYLQEIAYIYDQAKEPENALRMKQKLAASY</sequence>
<proteinExistence type="predicted"/>
<feature type="chain" id="PRO_5025539517" description="Tetratricopeptide repeat protein" evidence="1">
    <location>
        <begin position="32"/>
        <end position="265"/>
    </location>
</feature>
<feature type="signal peptide" evidence="1">
    <location>
        <begin position="1"/>
        <end position="31"/>
    </location>
</feature>
<comment type="caution">
    <text evidence="2">The sequence shown here is derived from an EMBL/GenBank/DDBJ whole genome shotgun (WGS) entry which is preliminary data.</text>
</comment>
<protein>
    <recommendedName>
        <fullName evidence="3">Tetratricopeptide repeat protein</fullName>
    </recommendedName>
</protein>
<dbReference type="Gene3D" id="1.25.40.10">
    <property type="entry name" value="Tetratricopeptide repeat domain"/>
    <property type="match status" value="1"/>
</dbReference>
<organism evidence="2">
    <name type="scientific">Symploca sp. SIO1C4</name>
    <dbReference type="NCBI Taxonomy" id="2607765"/>
    <lineage>
        <taxon>Bacteria</taxon>
        <taxon>Bacillati</taxon>
        <taxon>Cyanobacteriota</taxon>
        <taxon>Cyanophyceae</taxon>
        <taxon>Coleofasciculales</taxon>
        <taxon>Coleofasciculaceae</taxon>
        <taxon>Symploca</taxon>
    </lineage>
</organism>
<dbReference type="AlphaFoldDB" id="A0A6B3NNZ3"/>
<evidence type="ECO:0000313" key="2">
    <source>
        <dbReference type="EMBL" id="NER31261.1"/>
    </source>
</evidence>
<accession>A0A6B3NNZ3</accession>
<dbReference type="SUPFAM" id="SSF48452">
    <property type="entry name" value="TPR-like"/>
    <property type="match status" value="1"/>
</dbReference>
<gene>
    <name evidence="2" type="ORF">F6J89_27495</name>
</gene>
<reference evidence="2" key="1">
    <citation type="submission" date="2019-11" db="EMBL/GenBank/DDBJ databases">
        <title>Genomic insights into an expanded diversity of filamentous marine cyanobacteria reveals the extraordinary biosynthetic potential of Moorea and Okeania.</title>
        <authorList>
            <person name="Ferreira Leao T."/>
            <person name="Wang M."/>
            <person name="Moss N."/>
            <person name="Da Silva R."/>
            <person name="Sanders J."/>
            <person name="Nurk S."/>
            <person name="Gurevich A."/>
            <person name="Humphrey G."/>
            <person name="Reher R."/>
            <person name="Zhu Q."/>
            <person name="Belda-Ferre P."/>
            <person name="Glukhov E."/>
            <person name="Rex R."/>
            <person name="Dorrestein P.C."/>
            <person name="Knight R."/>
            <person name="Pevzner P."/>
            <person name="Gerwick W.H."/>
            <person name="Gerwick L."/>
        </authorList>
    </citation>
    <scope>NUCLEOTIDE SEQUENCE</scope>
    <source>
        <strain evidence="2">SIO1C4</strain>
    </source>
</reference>
<name>A0A6B3NNZ3_9CYAN</name>
<dbReference type="EMBL" id="JAAHFQ010000766">
    <property type="protein sequence ID" value="NER31261.1"/>
    <property type="molecule type" value="Genomic_DNA"/>
</dbReference>
<dbReference type="InterPro" id="IPR011990">
    <property type="entry name" value="TPR-like_helical_dom_sf"/>
</dbReference>
<feature type="non-terminal residue" evidence="2">
    <location>
        <position position="265"/>
    </location>
</feature>
<keyword evidence="1" id="KW-0732">Signal</keyword>